<dbReference type="Pfam" id="PF12257">
    <property type="entry name" value="IML1"/>
    <property type="match status" value="1"/>
</dbReference>
<sequence length="1236" mass="141263">MWHFEESGQQMFYKLVNSLFPKVFKRWKELGTHHLITIVLFTSVDLDEEGQMKYAAGERPPNKQDYYRVVVDQVSILLWNEIMATLRLEFANFKRDILLGKNRDVTPEHPQQYQINGQFLPAVKGNLLEAINLGMSLVSNDFRDQDLRQTTNHFIIVTPGTGLFDVDYNMLVQTGKMLATVDSTIDVICLSQPPLHVVPLFRYLDNQHKPHHCIPNFMDISFWSDSTQSVHQWLPRCKIYELQMMGVMENELTSINVNELNLGGFHSCIDAMNDYDGIVFRGPLDQRRRRGERRRTTRARLVSGAGSSFAISASSFGAKVPSTPLAALSSTTVSIPTSIPRRATSTEQFHSATPEAKGFQPSELAPVKASTATTSNATGVTTTSKSNVSAFSSLLSISKTNVGKMAMPNAFNFVKRIISSPMLTPLSPNLAATAGGSSTILEESGIESVKSLTLSATKGYPFSPIHDELKGSAESLTLPVGSPRSRTGSLAPSTSRRTPINRMRRLQKSNPWDSYWTTVENPSNVMASEFLGLVSYGRWQFVFPANVRRRIIKWASLASPAALPVMTPFFPSCEDFNQNFTFRIYDVLLNPSGVNENRTSESLMRSMISLRISLGFQICVGDDVRKVEEQRKPNGDSRQLIQYLDRDHYQGSRIYLSLSDEIHRISCDYNGLVNVQVYRKITRGDGLQMNPPVGDYVENIRTRYSTVYHAVTIHQSEGELRNYNWNQLDQVLAGYDDSVDAQTKYHRLKFVILPMRVAENSFKLASEKLSPEEIRLEGIRSLVATINKNRYRTPEEKKLRRKKTEITPEITFYTGNLYKFLENQASLELMTGNTTMAQSQLFSAPTFSKSISLSRLAGVLQSDEGIEIADRKWHMVTHYHCFVGTDFVSWLIENFEDIDNREEAVDYGNQMMDRGLFKHVNSRHHFLDGHYFYEIRKEYLKKEDDSPTGVSSMKQRLMPLSPAPSYASTPPDSPSLVKKRKVMLSRKVLYDLDPNHVSWQQELVNVHYDIVHNPEHCFHVRLEWLNTTSKLIEDTISSWEKHCERYGLELVEIPWEELCTLPLTNPLHSTIDIELVLDPWKDPEFAKYHNILSKNKYFYHLYLLEKCEFMLDNRTATFFSDDGLDVFYSWGRPKFKYAQFIHSTGAYIAELRQDGDFFLAPNNMHIARVNLSIGQLQGANKGTVYFDSQSVMLDFRSICTDKVKLRDIFREAITRYDESRDVELALFEDEEREDDF</sequence>
<evidence type="ECO:0000256" key="4">
    <source>
        <dbReference type="ARBA" id="ARBA00021881"/>
    </source>
</evidence>
<evidence type="ECO:0000256" key="5">
    <source>
        <dbReference type="SAM" id="MobiDB-lite"/>
    </source>
</evidence>
<accession>A0A448YRV5</accession>
<evidence type="ECO:0000313" key="7">
    <source>
        <dbReference type="EMBL" id="VEU23644.1"/>
    </source>
</evidence>
<evidence type="ECO:0000256" key="1">
    <source>
        <dbReference type="ARBA" id="ARBA00004148"/>
    </source>
</evidence>
<dbReference type="STRING" id="13370.A0A448YRV5"/>
<dbReference type="Gene3D" id="1.10.10.10">
    <property type="entry name" value="Winged helix-like DNA-binding domain superfamily/Winged helix DNA-binding domain"/>
    <property type="match status" value="1"/>
</dbReference>
<dbReference type="InterPro" id="IPR027244">
    <property type="entry name" value="IML1"/>
</dbReference>
<comment type="similarity">
    <text evidence="2">Belongs to the IML1 family.</text>
</comment>
<dbReference type="PANTHER" id="PTHR13179">
    <property type="entry name" value="DEP DOMAIN CONTAINING PROTEIN 5"/>
    <property type="match status" value="1"/>
</dbReference>
<feature type="region of interest" description="Disordered" evidence="5">
    <location>
        <begin position="475"/>
        <end position="496"/>
    </location>
</feature>
<feature type="domain" description="DEP" evidence="6">
    <location>
        <begin position="862"/>
        <end position="937"/>
    </location>
</feature>
<evidence type="ECO:0000256" key="2">
    <source>
        <dbReference type="ARBA" id="ARBA00005643"/>
    </source>
</evidence>
<dbReference type="EMBL" id="CAACVR010000056">
    <property type="protein sequence ID" value="VEU23644.1"/>
    <property type="molecule type" value="Genomic_DNA"/>
</dbReference>
<dbReference type="OrthoDB" id="39497at2759"/>
<dbReference type="InterPro" id="IPR000591">
    <property type="entry name" value="DEP_dom"/>
</dbReference>
<dbReference type="InterPro" id="IPR036388">
    <property type="entry name" value="WH-like_DNA-bd_sf"/>
</dbReference>
<dbReference type="GO" id="GO:0010508">
    <property type="term" value="P:positive regulation of autophagy"/>
    <property type="evidence" value="ECO:0007669"/>
    <property type="project" value="TreeGrafter"/>
</dbReference>
<keyword evidence="8" id="KW-1185">Reference proteome</keyword>
<dbReference type="Proteomes" id="UP000290900">
    <property type="component" value="Unassembled WGS sequence"/>
</dbReference>
<name>A0A448YRV5_BRENA</name>
<organism evidence="7 8">
    <name type="scientific">Brettanomyces naardenensis</name>
    <name type="common">Yeast</name>
    <dbReference type="NCBI Taxonomy" id="13370"/>
    <lineage>
        <taxon>Eukaryota</taxon>
        <taxon>Fungi</taxon>
        <taxon>Dikarya</taxon>
        <taxon>Ascomycota</taxon>
        <taxon>Saccharomycotina</taxon>
        <taxon>Pichiomycetes</taxon>
        <taxon>Pichiales</taxon>
        <taxon>Pichiaceae</taxon>
        <taxon>Brettanomyces</taxon>
    </lineage>
</organism>
<dbReference type="FunCoup" id="A0A448YRV5">
    <property type="interactions" value="694"/>
</dbReference>
<gene>
    <name evidence="7" type="ORF">BRENAR_LOCUS4373</name>
</gene>
<dbReference type="GO" id="GO:0035556">
    <property type="term" value="P:intracellular signal transduction"/>
    <property type="evidence" value="ECO:0007669"/>
    <property type="project" value="InterPro"/>
</dbReference>
<dbReference type="Pfam" id="PF00610">
    <property type="entry name" value="DEP"/>
    <property type="match status" value="1"/>
</dbReference>
<feature type="compositionally biased region" description="Polar residues" evidence="5">
    <location>
        <begin position="484"/>
        <end position="496"/>
    </location>
</feature>
<evidence type="ECO:0000259" key="6">
    <source>
        <dbReference type="PROSITE" id="PS50186"/>
    </source>
</evidence>
<dbReference type="PANTHER" id="PTHR13179:SF8">
    <property type="entry name" value="GATOR COMPLEX PROTEIN DEPDC5"/>
    <property type="match status" value="1"/>
</dbReference>
<dbReference type="InterPro" id="IPR048255">
    <property type="entry name" value="IML1_N"/>
</dbReference>
<dbReference type="GO" id="GO:1904262">
    <property type="term" value="P:negative regulation of TORC1 signaling"/>
    <property type="evidence" value="ECO:0007669"/>
    <property type="project" value="TreeGrafter"/>
</dbReference>
<dbReference type="InterPro" id="IPR045838">
    <property type="entry name" value="DEPDC5_CTD"/>
</dbReference>
<dbReference type="PROSITE" id="PS50186">
    <property type="entry name" value="DEP"/>
    <property type="match status" value="1"/>
</dbReference>
<dbReference type="SUPFAM" id="SSF46785">
    <property type="entry name" value="Winged helix' DNA-binding domain"/>
    <property type="match status" value="1"/>
</dbReference>
<dbReference type="Pfam" id="PF19418">
    <property type="entry name" value="DEPDC5_CTD"/>
    <property type="match status" value="1"/>
</dbReference>
<dbReference type="GO" id="GO:1990130">
    <property type="term" value="C:GATOR1 complex"/>
    <property type="evidence" value="ECO:0007669"/>
    <property type="project" value="TreeGrafter"/>
</dbReference>
<comment type="subcellular location">
    <subcellularLocation>
        <location evidence="1">Vacuole membrane</location>
        <topology evidence="1">Peripheral membrane protein</topology>
    </subcellularLocation>
</comment>
<evidence type="ECO:0000256" key="3">
    <source>
        <dbReference type="ARBA" id="ARBA00018529"/>
    </source>
</evidence>
<evidence type="ECO:0000313" key="8">
    <source>
        <dbReference type="Proteomes" id="UP000290900"/>
    </source>
</evidence>
<dbReference type="SMART" id="SM00049">
    <property type="entry name" value="DEP"/>
    <property type="match status" value="1"/>
</dbReference>
<dbReference type="AlphaFoldDB" id="A0A448YRV5"/>
<dbReference type="InParanoid" id="A0A448YRV5"/>
<proteinExistence type="inferred from homology"/>
<dbReference type="GO" id="GO:0005774">
    <property type="term" value="C:vacuolar membrane"/>
    <property type="evidence" value="ECO:0007669"/>
    <property type="project" value="UniProtKB-SubCell"/>
</dbReference>
<protein>
    <recommendedName>
        <fullName evidence="3">Vacuolar membrane-associated protein IML1</fullName>
    </recommendedName>
    <alternativeName>
        <fullName evidence="4">Vacuolar membrane-associated protein iml1</fullName>
    </alternativeName>
</protein>
<dbReference type="CDD" id="cd04449">
    <property type="entry name" value="DEP_DEPDC5-like"/>
    <property type="match status" value="1"/>
</dbReference>
<dbReference type="InterPro" id="IPR036390">
    <property type="entry name" value="WH_DNA-bd_sf"/>
</dbReference>
<reference evidence="7 8" key="1">
    <citation type="submission" date="2018-12" db="EMBL/GenBank/DDBJ databases">
        <authorList>
            <person name="Tiukova I."/>
            <person name="Dainat J."/>
        </authorList>
    </citation>
    <scope>NUCLEOTIDE SEQUENCE [LARGE SCALE GENOMIC DNA]</scope>
</reference>
<dbReference type="GO" id="GO:0005096">
    <property type="term" value="F:GTPase activator activity"/>
    <property type="evidence" value="ECO:0007669"/>
    <property type="project" value="InterPro"/>
</dbReference>